<feature type="transmembrane region" description="Helical" evidence="9">
    <location>
        <begin position="165"/>
        <end position="186"/>
    </location>
</feature>
<name>A0A7W2EPT8_9BURK</name>
<evidence type="ECO:0000256" key="3">
    <source>
        <dbReference type="ARBA" id="ARBA00022448"/>
    </source>
</evidence>
<dbReference type="InterPro" id="IPR036259">
    <property type="entry name" value="MFS_trans_sf"/>
</dbReference>
<feature type="transmembrane region" description="Helical" evidence="9">
    <location>
        <begin position="37"/>
        <end position="58"/>
    </location>
</feature>
<comment type="caution">
    <text evidence="11">The sequence shown here is derived from an EMBL/GenBank/DDBJ whole genome shotgun (WGS) entry which is preliminary data.</text>
</comment>
<evidence type="ECO:0000256" key="9">
    <source>
        <dbReference type="SAM" id="Phobius"/>
    </source>
</evidence>
<keyword evidence="3" id="KW-0813">Transport</keyword>
<feature type="transmembrane region" description="Helical" evidence="9">
    <location>
        <begin position="257"/>
        <end position="276"/>
    </location>
</feature>
<organism evidence="11 12">
    <name type="scientific">Rugamonas brunnea</name>
    <dbReference type="NCBI Taxonomy" id="2758569"/>
    <lineage>
        <taxon>Bacteria</taxon>
        <taxon>Pseudomonadati</taxon>
        <taxon>Pseudomonadota</taxon>
        <taxon>Betaproteobacteria</taxon>
        <taxon>Burkholderiales</taxon>
        <taxon>Oxalobacteraceae</taxon>
        <taxon>Telluria group</taxon>
        <taxon>Rugamonas</taxon>
    </lineage>
</organism>
<feature type="transmembrane region" description="Helical" evidence="9">
    <location>
        <begin position="297"/>
        <end position="320"/>
    </location>
</feature>
<keyword evidence="8 9" id="KW-0472">Membrane</keyword>
<evidence type="ECO:0000313" key="11">
    <source>
        <dbReference type="EMBL" id="MBA5636430.1"/>
    </source>
</evidence>
<dbReference type="FunFam" id="1.20.1720.10:FF:000002">
    <property type="entry name" value="Multidrug resistance protein B"/>
    <property type="match status" value="1"/>
</dbReference>
<evidence type="ECO:0000256" key="2">
    <source>
        <dbReference type="ARBA" id="ARBA00008537"/>
    </source>
</evidence>
<dbReference type="CDD" id="cd17503">
    <property type="entry name" value="MFS_LmrB_MDR_like"/>
    <property type="match status" value="1"/>
</dbReference>
<evidence type="ECO:0000256" key="6">
    <source>
        <dbReference type="ARBA" id="ARBA00022692"/>
    </source>
</evidence>
<feature type="transmembrane region" description="Helical" evidence="9">
    <location>
        <begin position="389"/>
        <end position="411"/>
    </location>
</feature>
<feature type="transmembrane region" description="Helical" evidence="9">
    <location>
        <begin position="358"/>
        <end position="377"/>
    </location>
</feature>
<keyword evidence="5" id="KW-0997">Cell inner membrane</keyword>
<dbReference type="GO" id="GO:0022857">
    <property type="term" value="F:transmembrane transporter activity"/>
    <property type="evidence" value="ECO:0007669"/>
    <property type="project" value="InterPro"/>
</dbReference>
<sequence length="537" mass="57230">MTTAKATAAIANTTRATGTTATAPAAPAVPPLTGMRLVFASIALALATFMNVLDITIANVSIPSIAGDIGVSASQGTWIITSFAVANAIAVPLTGWLTQRYGQVRLFVAAVLLFVLASLLCGLATNLESMIVFRIMQGAVAGPMIPLSQALLLQSYPKEKSGMALAMWAMTTMIAPVMGPILGGWISDNISWPWIFYINIPTGLFAAWLTWVLLRDRESARVKKPIDGVGLGLLVVWVGCLQVMLDKGKELDWFSSPETVVLGLTAAIAFAVFVIWETTHQHPIVDLSLFKGRNFSIGTLALSLGYGVFFANLVLLPLWLQQFAGYTATWAGIVSAPVGILALLLSPLVGKHIGRFDVRWLASFAFLVFAVVCWLRSQFNMQADVTTIMLPQLIQGAAMATFFVPLTALALSGLPPLRLAAASGLCNFARITAGAFGASAAGTLWDDRASLHHVRLAEAVSPYAQATQDTLERLSQLGYSAAQSWQLLERQVNTQAYMLAANDLFWGSALLFVLLIGVVWLARPVAAAGKVDAGGAH</sequence>
<dbReference type="PANTHER" id="PTHR42718">
    <property type="entry name" value="MAJOR FACILITATOR SUPERFAMILY MULTIDRUG TRANSPORTER MFSC"/>
    <property type="match status" value="1"/>
</dbReference>
<dbReference type="GO" id="GO:0005886">
    <property type="term" value="C:plasma membrane"/>
    <property type="evidence" value="ECO:0007669"/>
    <property type="project" value="UniProtKB-SubCell"/>
</dbReference>
<evidence type="ECO:0000313" key="12">
    <source>
        <dbReference type="Proteomes" id="UP000534388"/>
    </source>
</evidence>
<keyword evidence="6 9" id="KW-0812">Transmembrane</keyword>
<feature type="transmembrane region" description="Helical" evidence="9">
    <location>
        <begin position="226"/>
        <end position="245"/>
    </location>
</feature>
<proteinExistence type="inferred from homology"/>
<feature type="domain" description="Major facilitator superfamily (MFS) profile" evidence="10">
    <location>
        <begin position="40"/>
        <end position="527"/>
    </location>
</feature>
<dbReference type="EMBL" id="JACEZT010000002">
    <property type="protein sequence ID" value="MBA5636430.1"/>
    <property type="molecule type" value="Genomic_DNA"/>
</dbReference>
<reference evidence="11 12" key="1">
    <citation type="submission" date="2020-07" db="EMBL/GenBank/DDBJ databases">
        <title>Novel species isolated from subtropical streams in China.</title>
        <authorList>
            <person name="Lu H."/>
        </authorList>
    </citation>
    <scope>NUCLEOTIDE SEQUENCE [LARGE SCALE GENOMIC DNA]</scope>
    <source>
        <strain evidence="11 12">LX20W</strain>
    </source>
</reference>
<dbReference type="PROSITE" id="PS50850">
    <property type="entry name" value="MFS"/>
    <property type="match status" value="1"/>
</dbReference>
<evidence type="ECO:0000256" key="4">
    <source>
        <dbReference type="ARBA" id="ARBA00022475"/>
    </source>
</evidence>
<evidence type="ECO:0000256" key="1">
    <source>
        <dbReference type="ARBA" id="ARBA00004429"/>
    </source>
</evidence>
<evidence type="ECO:0000256" key="8">
    <source>
        <dbReference type="ARBA" id="ARBA00023136"/>
    </source>
</evidence>
<dbReference type="NCBIfam" id="TIGR00711">
    <property type="entry name" value="efflux_EmrB"/>
    <property type="match status" value="1"/>
</dbReference>
<dbReference type="Proteomes" id="UP000534388">
    <property type="component" value="Unassembled WGS sequence"/>
</dbReference>
<dbReference type="Pfam" id="PF07690">
    <property type="entry name" value="MFS_1"/>
    <property type="match status" value="1"/>
</dbReference>
<gene>
    <name evidence="11" type="ORF">H3H37_05120</name>
</gene>
<accession>A0A7W2EPT8</accession>
<comment type="similarity">
    <text evidence="2">Belongs to the major facilitator superfamily. EmrB family.</text>
</comment>
<dbReference type="InterPro" id="IPR020846">
    <property type="entry name" value="MFS_dom"/>
</dbReference>
<keyword evidence="12" id="KW-1185">Reference proteome</keyword>
<keyword evidence="4" id="KW-1003">Cell membrane</keyword>
<feature type="transmembrane region" description="Helical" evidence="9">
    <location>
        <begin position="504"/>
        <end position="522"/>
    </location>
</feature>
<comment type="subcellular location">
    <subcellularLocation>
        <location evidence="1">Cell inner membrane</location>
        <topology evidence="1">Multi-pass membrane protein</topology>
    </subcellularLocation>
</comment>
<dbReference type="Gene3D" id="1.20.1720.10">
    <property type="entry name" value="Multidrug resistance protein D"/>
    <property type="match status" value="2"/>
</dbReference>
<evidence type="ECO:0000259" key="10">
    <source>
        <dbReference type="PROSITE" id="PS50850"/>
    </source>
</evidence>
<feature type="transmembrane region" description="Helical" evidence="9">
    <location>
        <begin position="104"/>
        <end position="125"/>
    </location>
</feature>
<dbReference type="InterPro" id="IPR011701">
    <property type="entry name" value="MFS"/>
</dbReference>
<dbReference type="GO" id="GO:1990961">
    <property type="term" value="P:xenobiotic detoxification by transmembrane export across the plasma membrane"/>
    <property type="evidence" value="ECO:0007669"/>
    <property type="project" value="UniProtKB-ARBA"/>
</dbReference>
<dbReference type="PANTHER" id="PTHR42718:SF9">
    <property type="entry name" value="MAJOR FACILITATOR SUPERFAMILY MULTIDRUG TRANSPORTER MFSC"/>
    <property type="match status" value="1"/>
</dbReference>
<dbReference type="PRINTS" id="PR01036">
    <property type="entry name" value="TCRTETB"/>
</dbReference>
<dbReference type="SUPFAM" id="SSF103473">
    <property type="entry name" value="MFS general substrate transporter"/>
    <property type="match status" value="1"/>
</dbReference>
<feature type="transmembrane region" description="Helical" evidence="9">
    <location>
        <begin position="192"/>
        <end position="214"/>
    </location>
</feature>
<keyword evidence="7 9" id="KW-1133">Transmembrane helix</keyword>
<feature type="transmembrane region" description="Helical" evidence="9">
    <location>
        <begin position="326"/>
        <end position="346"/>
    </location>
</feature>
<evidence type="ECO:0000256" key="7">
    <source>
        <dbReference type="ARBA" id="ARBA00022989"/>
    </source>
</evidence>
<dbReference type="GO" id="GO:0015721">
    <property type="term" value="P:bile acid and bile salt transport"/>
    <property type="evidence" value="ECO:0007669"/>
    <property type="project" value="UniProtKB-ARBA"/>
</dbReference>
<feature type="transmembrane region" description="Helical" evidence="9">
    <location>
        <begin position="131"/>
        <end position="153"/>
    </location>
</feature>
<protein>
    <submittedName>
        <fullName evidence="11">DHA2 family efflux MFS transporter permease subunit</fullName>
    </submittedName>
</protein>
<dbReference type="InterPro" id="IPR004638">
    <property type="entry name" value="EmrB-like"/>
</dbReference>
<evidence type="ECO:0000256" key="5">
    <source>
        <dbReference type="ARBA" id="ARBA00022519"/>
    </source>
</evidence>
<dbReference type="AlphaFoldDB" id="A0A7W2EPT8"/>
<feature type="transmembrane region" description="Helical" evidence="9">
    <location>
        <begin position="78"/>
        <end position="97"/>
    </location>
</feature>